<dbReference type="InterPro" id="IPR011990">
    <property type="entry name" value="TPR-like_helical_dom_sf"/>
</dbReference>
<feature type="domain" description="SET" evidence="5">
    <location>
        <begin position="23"/>
        <end position="232"/>
    </location>
</feature>
<proteinExistence type="predicted"/>
<dbReference type="PANTHER" id="PTHR12197:SF251">
    <property type="entry name" value="EG:BACR7C10.4 PROTEIN"/>
    <property type="match status" value="1"/>
</dbReference>
<dbReference type="SUPFAM" id="SSF82199">
    <property type="entry name" value="SET domain"/>
    <property type="match status" value="1"/>
</dbReference>
<dbReference type="Gene3D" id="2.170.270.10">
    <property type="entry name" value="SET domain"/>
    <property type="match status" value="1"/>
</dbReference>
<keyword evidence="8" id="KW-1185">Reference proteome</keyword>
<dbReference type="PROSITE" id="PS01360">
    <property type="entry name" value="ZF_MYND_1"/>
    <property type="match status" value="1"/>
</dbReference>
<organism evidence="7 8">
    <name type="scientific">Diatraea saccharalis</name>
    <name type="common">sugarcane borer</name>
    <dbReference type="NCBI Taxonomy" id="40085"/>
    <lineage>
        <taxon>Eukaryota</taxon>
        <taxon>Metazoa</taxon>
        <taxon>Ecdysozoa</taxon>
        <taxon>Arthropoda</taxon>
        <taxon>Hexapoda</taxon>
        <taxon>Insecta</taxon>
        <taxon>Pterygota</taxon>
        <taxon>Neoptera</taxon>
        <taxon>Endopterygota</taxon>
        <taxon>Lepidoptera</taxon>
        <taxon>Glossata</taxon>
        <taxon>Ditrysia</taxon>
        <taxon>Pyraloidea</taxon>
        <taxon>Crambidae</taxon>
        <taxon>Crambinae</taxon>
        <taxon>Diatraea</taxon>
    </lineage>
</organism>
<reference evidence="7" key="2">
    <citation type="submission" date="2022-10" db="EMBL/GenBank/DDBJ databases">
        <authorList>
            <consortium name="ENA_rothamsted_submissions"/>
            <consortium name="culmorum"/>
            <person name="King R."/>
        </authorList>
    </citation>
    <scope>NUCLEOTIDE SEQUENCE</scope>
</reference>
<gene>
    <name evidence="7" type="ORF">DIATSA_LOCUS1449</name>
</gene>
<dbReference type="InterPro" id="IPR001214">
    <property type="entry name" value="SET_dom"/>
</dbReference>
<dbReference type="Gene3D" id="6.10.140.2220">
    <property type="match status" value="1"/>
</dbReference>
<dbReference type="InterPro" id="IPR050869">
    <property type="entry name" value="H3K4_H4K5_MeTrfase"/>
</dbReference>
<keyword evidence="2 4" id="KW-0863">Zinc-finger</keyword>
<dbReference type="InterPro" id="IPR046341">
    <property type="entry name" value="SET_dom_sf"/>
</dbReference>
<evidence type="ECO:0000313" key="8">
    <source>
        <dbReference type="Proteomes" id="UP001153714"/>
    </source>
</evidence>
<dbReference type="PANTHER" id="PTHR12197">
    <property type="entry name" value="HISTONE-LYSINE N-METHYLTRANSFERASE SMYD"/>
    <property type="match status" value="1"/>
</dbReference>
<dbReference type="Gene3D" id="1.10.220.160">
    <property type="match status" value="1"/>
</dbReference>
<sequence>MKNKFRNTDSALRAGDLILTEQPFVYVLSSKEKGSRCDNCLEKGKVLKCSGCQFAHYCGRACQKDAWPDHKWECANLKRITPKVIPDAARILAKIVNKLSRGDGHSHRAFYSGTSFRMWKDLMSHYSDLKADKRRMDHFTSLCGVLYEFLRDLSLPNTVELLGLYGRMVINSFTILDNELNSIGTGVYLAASILDHSCDPNAVATFDGKTISIRATKDMPCLDWSQIRISYIDLMKTPYERQTELLDNYYFLCQCDRCMDETQLKMVHAAKCLNKSCDDPVIISWKENCQLVRKFEQNTPISDGEFASDCAEVNGGPNGFVDQFANDNGISTSDDVVRCSGCGTKYTENHLEQFVKAMEFTELHLQNMKEASVAYVDVCKYCLERQEGVLHPLNVMHAQTLDHAFDAFVQVELWQKACEYAERLIPCFRFYYGDRHPLLGLLHLKYGKILLYTMELDKALHQLKSSEKILKITHGDKHPLYKEQLMPLLRQAVIESSH</sequence>
<dbReference type="Gene3D" id="1.25.40.970">
    <property type="match status" value="1"/>
</dbReference>
<evidence type="ECO:0000259" key="6">
    <source>
        <dbReference type="PROSITE" id="PS50865"/>
    </source>
</evidence>
<dbReference type="GO" id="GO:0008170">
    <property type="term" value="F:N-methyltransferase activity"/>
    <property type="evidence" value="ECO:0007669"/>
    <property type="project" value="UniProtKB-ARBA"/>
</dbReference>
<dbReference type="EMBL" id="OU893341">
    <property type="protein sequence ID" value="CAG9783261.1"/>
    <property type="molecule type" value="Genomic_DNA"/>
</dbReference>
<evidence type="ECO:0000313" key="7">
    <source>
        <dbReference type="EMBL" id="CAG9783261.1"/>
    </source>
</evidence>
<accession>A0A9N9W8G9</accession>
<evidence type="ECO:0000256" key="3">
    <source>
        <dbReference type="ARBA" id="ARBA00022833"/>
    </source>
</evidence>
<evidence type="ECO:0000256" key="2">
    <source>
        <dbReference type="ARBA" id="ARBA00022771"/>
    </source>
</evidence>
<evidence type="ECO:0000256" key="4">
    <source>
        <dbReference type="PROSITE-ProRule" id="PRU00134"/>
    </source>
</evidence>
<dbReference type="GO" id="GO:0008276">
    <property type="term" value="F:protein methyltransferase activity"/>
    <property type="evidence" value="ECO:0007669"/>
    <property type="project" value="UniProtKB-ARBA"/>
</dbReference>
<dbReference type="PROSITE" id="PS50280">
    <property type="entry name" value="SET"/>
    <property type="match status" value="1"/>
</dbReference>
<dbReference type="AlphaFoldDB" id="A0A9N9W8G9"/>
<evidence type="ECO:0000256" key="1">
    <source>
        <dbReference type="ARBA" id="ARBA00022723"/>
    </source>
</evidence>
<dbReference type="Proteomes" id="UP001153714">
    <property type="component" value="Chromosome 10"/>
</dbReference>
<reference evidence="7" key="1">
    <citation type="submission" date="2021-12" db="EMBL/GenBank/DDBJ databases">
        <authorList>
            <person name="King R."/>
        </authorList>
    </citation>
    <scope>NUCLEOTIDE SEQUENCE</scope>
</reference>
<dbReference type="SUPFAM" id="SSF144232">
    <property type="entry name" value="HIT/MYND zinc finger-like"/>
    <property type="match status" value="1"/>
</dbReference>
<dbReference type="GO" id="GO:0008757">
    <property type="term" value="F:S-adenosylmethionine-dependent methyltransferase activity"/>
    <property type="evidence" value="ECO:0007669"/>
    <property type="project" value="UniProtKB-ARBA"/>
</dbReference>
<evidence type="ECO:0000259" key="5">
    <source>
        <dbReference type="PROSITE" id="PS50280"/>
    </source>
</evidence>
<name>A0A9N9W8G9_9NEOP</name>
<feature type="domain" description="MYND-type" evidence="6">
    <location>
        <begin position="37"/>
        <end position="74"/>
    </location>
</feature>
<dbReference type="GO" id="GO:0005634">
    <property type="term" value="C:nucleus"/>
    <property type="evidence" value="ECO:0007669"/>
    <property type="project" value="TreeGrafter"/>
</dbReference>
<evidence type="ECO:0008006" key="9">
    <source>
        <dbReference type="Google" id="ProtNLM"/>
    </source>
</evidence>
<keyword evidence="3" id="KW-0862">Zinc</keyword>
<protein>
    <recommendedName>
        <fullName evidence="9">MYND-type domain-containing protein</fullName>
    </recommendedName>
</protein>
<keyword evidence="1" id="KW-0479">Metal-binding</keyword>
<dbReference type="InterPro" id="IPR002893">
    <property type="entry name" value="Znf_MYND"/>
</dbReference>
<dbReference type="Pfam" id="PF01753">
    <property type="entry name" value="zf-MYND"/>
    <property type="match status" value="1"/>
</dbReference>
<dbReference type="Gene3D" id="1.25.40.10">
    <property type="entry name" value="Tetratricopeptide repeat domain"/>
    <property type="match status" value="1"/>
</dbReference>
<dbReference type="GO" id="GO:0008270">
    <property type="term" value="F:zinc ion binding"/>
    <property type="evidence" value="ECO:0007669"/>
    <property type="project" value="UniProtKB-KW"/>
</dbReference>
<dbReference type="PROSITE" id="PS50865">
    <property type="entry name" value="ZF_MYND_2"/>
    <property type="match status" value="1"/>
</dbReference>
<dbReference type="OrthoDB" id="265717at2759"/>